<comment type="caution">
    <text evidence="1">The sequence shown here is derived from an EMBL/GenBank/DDBJ whole genome shotgun (WGS) entry which is preliminary data.</text>
</comment>
<dbReference type="AlphaFoldDB" id="A0A5C5XXP7"/>
<keyword evidence="2" id="KW-1185">Reference proteome</keyword>
<sequence length="46" mass="5222">MQRRVDQEGRRRIIAVHSRDALRSGQTEAAFQMVPAAQQSMSHAGW</sequence>
<evidence type="ECO:0000313" key="2">
    <source>
        <dbReference type="Proteomes" id="UP000318053"/>
    </source>
</evidence>
<gene>
    <name evidence="1" type="ORF">CA85_24460</name>
</gene>
<organism evidence="1 2">
    <name type="scientific">Allorhodopirellula solitaria</name>
    <dbReference type="NCBI Taxonomy" id="2527987"/>
    <lineage>
        <taxon>Bacteria</taxon>
        <taxon>Pseudomonadati</taxon>
        <taxon>Planctomycetota</taxon>
        <taxon>Planctomycetia</taxon>
        <taxon>Pirellulales</taxon>
        <taxon>Pirellulaceae</taxon>
        <taxon>Allorhodopirellula</taxon>
    </lineage>
</organism>
<protein>
    <submittedName>
        <fullName evidence="1">Uncharacterized protein</fullName>
    </submittedName>
</protein>
<proteinExistence type="predicted"/>
<accession>A0A5C5XXP7</accession>
<dbReference type="Proteomes" id="UP000318053">
    <property type="component" value="Unassembled WGS sequence"/>
</dbReference>
<dbReference type="EMBL" id="SJPK01000005">
    <property type="protein sequence ID" value="TWT66352.1"/>
    <property type="molecule type" value="Genomic_DNA"/>
</dbReference>
<name>A0A5C5XXP7_9BACT</name>
<evidence type="ECO:0000313" key="1">
    <source>
        <dbReference type="EMBL" id="TWT66352.1"/>
    </source>
</evidence>
<reference evidence="1 2" key="1">
    <citation type="submission" date="2019-02" db="EMBL/GenBank/DDBJ databases">
        <title>Deep-cultivation of Planctomycetes and their phenomic and genomic characterization uncovers novel biology.</title>
        <authorList>
            <person name="Wiegand S."/>
            <person name="Jogler M."/>
            <person name="Boedeker C."/>
            <person name="Pinto D."/>
            <person name="Vollmers J."/>
            <person name="Rivas-Marin E."/>
            <person name="Kohn T."/>
            <person name="Peeters S.H."/>
            <person name="Heuer A."/>
            <person name="Rast P."/>
            <person name="Oberbeckmann S."/>
            <person name="Bunk B."/>
            <person name="Jeske O."/>
            <person name="Meyerdierks A."/>
            <person name="Storesund J.E."/>
            <person name="Kallscheuer N."/>
            <person name="Luecker S."/>
            <person name="Lage O.M."/>
            <person name="Pohl T."/>
            <person name="Merkel B.J."/>
            <person name="Hornburger P."/>
            <person name="Mueller R.-W."/>
            <person name="Bruemmer F."/>
            <person name="Labrenz M."/>
            <person name="Spormann A.M."/>
            <person name="Op Den Camp H."/>
            <person name="Overmann J."/>
            <person name="Amann R."/>
            <person name="Jetten M.S.M."/>
            <person name="Mascher T."/>
            <person name="Medema M.H."/>
            <person name="Devos D.P."/>
            <person name="Kaster A.-K."/>
            <person name="Ovreas L."/>
            <person name="Rohde M."/>
            <person name="Galperin M.Y."/>
            <person name="Jogler C."/>
        </authorList>
    </citation>
    <scope>NUCLEOTIDE SEQUENCE [LARGE SCALE GENOMIC DNA]</scope>
    <source>
        <strain evidence="1 2">CA85</strain>
    </source>
</reference>